<feature type="region of interest" description="Disordered" evidence="1">
    <location>
        <begin position="153"/>
        <end position="185"/>
    </location>
</feature>
<protein>
    <submittedName>
        <fullName evidence="5">MPA1 protein</fullName>
    </submittedName>
</protein>
<organism evidence="5 6">
    <name type="scientific">Symbiodinium natans</name>
    <dbReference type="NCBI Taxonomy" id="878477"/>
    <lineage>
        <taxon>Eukaryota</taxon>
        <taxon>Sar</taxon>
        <taxon>Alveolata</taxon>
        <taxon>Dinophyceae</taxon>
        <taxon>Suessiales</taxon>
        <taxon>Symbiodiniaceae</taxon>
        <taxon>Symbiodinium</taxon>
    </lineage>
</organism>
<evidence type="ECO:0000256" key="1">
    <source>
        <dbReference type="SAM" id="MobiDB-lite"/>
    </source>
</evidence>
<dbReference type="Pfam" id="PF17900">
    <property type="entry name" value="Peptidase_M1_N"/>
    <property type="match status" value="1"/>
</dbReference>
<keyword evidence="2" id="KW-0812">Transmembrane</keyword>
<sequence>MRKVRCRSGCWALALCTLGIGRILPDVCFAPASRVPRTLDTRGTQRRAGLQPPQLVGDKSDPPVETGRNPQAVATEFAWGIVLLPLSVLGLVVAYLFSGFLSVPLSESLAALISIEDDYNRKKKCESEEMGLRQRLSRWFHWAEPNRRVDFEIKGLPNGPLKDRSERGERGSRRTKAGQLDKIRQRGKDAAEDIAMTVEYFVAGNGIIDDSGSSRMADRIAQDEASRGYPEAEKFAEKALHEGRKALSETVSLLQEAMDSQEEEEEPMAEEAEIFQAAGQPKTARPDQQSEKVTATTEVPRQSTVAAATATLAPEAPTEIFRKDYLAPNYWIREVDLTVRIFEGRTEVLSRLRLEPRSGAPGTDLTLDGEDLKLKSVAVGGTALAEGDGYTVEAEKMTVAGKALEAGDPDNLWLEIEVEIEPEKNTQLSGLYYSGSMYCSQMEAEGFRRFTYFLDRPDVMAKFTSVRLEADETTCPIL</sequence>
<feature type="transmembrane region" description="Helical" evidence="2">
    <location>
        <begin position="77"/>
        <end position="97"/>
    </location>
</feature>
<dbReference type="PANTHER" id="PTHR46322">
    <property type="entry name" value="PUROMYCIN-SENSITIVE AMINOPEPTIDASE"/>
    <property type="match status" value="1"/>
</dbReference>
<name>A0A812KPP7_9DINO</name>
<keyword evidence="2" id="KW-1133">Transmembrane helix</keyword>
<feature type="compositionally biased region" description="Polar residues" evidence="1">
    <location>
        <begin position="291"/>
        <end position="301"/>
    </location>
</feature>
<dbReference type="Proteomes" id="UP000604046">
    <property type="component" value="Unassembled WGS sequence"/>
</dbReference>
<feature type="non-terminal residue" evidence="5">
    <location>
        <position position="1"/>
    </location>
</feature>
<keyword evidence="2" id="KW-0472">Membrane</keyword>
<keyword evidence="6" id="KW-1185">Reference proteome</keyword>
<dbReference type="PANTHER" id="PTHR46322:SF1">
    <property type="entry name" value="PUROMYCIN-SENSITIVE AMINOPEPTIDASE"/>
    <property type="match status" value="1"/>
</dbReference>
<evidence type="ECO:0000256" key="3">
    <source>
        <dbReference type="SAM" id="SignalP"/>
    </source>
</evidence>
<accession>A0A812KPP7</accession>
<evidence type="ECO:0000259" key="4">
    <source>
        <dbReference type="Pfam" id="PF17900"/>
    </source>
</evidence>
<evidence type="ECO:0000313" key="5">
    <source>
        <dbReference type="EMBL" id="CAE7231459.1"/>
    </source>
</evidence>
<feature type="domain" description="Aminopeptidase N-like N-terminal" evidence="4">
    <location>
        <begin position="335"/>
        <end position="473"/>
    </location>
</feature>
<dbReference type="EMBL" id="CAJNDS010000744">
    <property type="protein sequence ID" value="CAE7231459.1"/>
    <property type="molecule type" value="Genomic_DNA"/>
</dbReference>
<evidence type="ECO:0000313" key="6">
    <source>
        <dbReference type="Proteomes" id="UP000604046"/>
    </source>
</evidence>
<gene>
    <name evidence="5" type="primary">MPA1</name>
    <name evidence="5" type="ORF">SNAT2548_LOCUS9487</name>
</gene>
<dbReference type="InterPro" id="IPR045357">
    <property type="entry name" value="Aminopeptidase_N-like_N"/>
</dbReference>
<dbReference type="InterPro" id="IPR012779">
    <property type="entry name" value="Peptidase_M1_pepN"/>
</dbReference>
<evidence type="ECO:0000256" key="2">
    <source>
        <dbReference type="SAM" id="Phobius"/>
    </source>
</evidence>
<feature type="chain" id="PRO_5032956459" evidence="3">
    <location>
        <begin position="22"/>
        <end position="478"/>
    </location>
</feature>
<feature type="region of interest" description="Disordered" evidence="1">
    <location>
        <begin position="278"/>
        <end position="301"/>
    </location>
</feature>
<dbReference type="GO" id="GO:0008270">
    <property type="term" value="F:zinc ion binding"/>
    <property type="evidence" value="ECO:0007669"/>
    <property type="project" value="InterPro"/>
</dbReference>
<feature type="region of interest" description="Disordered" evidence="1">
    <location>
        <begin position="40"/>
        <end position="68"/>
    </location>
</feature>
<dbReference type="AlphaFoldDB" id="A0A812KPP7"/>
<dbReference type="OrthoDB" id="413946at2759"/>
<reference evidence="5" key="1">
    <citation type="submission" date="2021-02" db="EMBL/GenBank/DDBJ databases">
        <authorList>
            <person name="Dougan E. K."/>
            <person name="Rhodes N."/>
            <person name="Thang M."/>
            <person name="Chan C."/>
        </authorList>
    </citation>
    <scope>NUCLEOTIDE SEQUENCE</scope>
</reference>
<proteinExistence type="predicted"/>
<dbReference type="Gene3D" id="2.60.40.1730">
    <property type="entry name" value="tricorn interacting facor f3 domain"/>
    <property type="match status" value="1"/>
</dbReference>
<keyword evidence="3" id="KW-0732">Signal</keyword>
<feature type="signal peptide" evidence="3">
    <location>
        <begin position="1"/>
        <end position="21"/>
    </location>
</feature>
<feature type="compositionally biased region" description="Basic and acidic residues" evidence="1">
    <location>
        <begin position="161"/>
        <end position="172"/>
    </location>
</feature>
<dbReference type="SUPFAM" id="SSF63737">
    <property type="entry name" value="Leukotriene A4 hydrolase N-terminal domain"/>
    <property type="match status" value="1"/>
</dbReference>
<comment type="caution">
    <text evidence="5">The sequence shown here is derived from an EMBL/GenBank/DDBJ whole genome shotgun (WGS) entry which is preliminary data.</text>
</comment>
<dbReference type="InterPro" id="IPR042097">
    <property type="entry name" value="Aminopeptidase_N-like_N_sf"/>
</dbReference>